<dbReference type="SUPFAM" id="SSF52540">
    <property type="entry name" value="P-loop containing nucleoside triphosphate hydrolases"/>
    <property type="match status" value="1"/>
</dbReference>
<dbReference type="NCBIfam" id="TIGR01664">
    <property type="entry name" value="DNA-3'-Pase"/>
    <property type="match status" value="1"/>
</dbReference>
<dbReference type="Gene3D" id="3.40.50.300">
    <property type="entry name" value="P-loop containing nucleotide triphosphate hydrolases"/>
    <property type="match status" value="1"/>
</dbReference>
<keyword evidence="2 4" id="KW-0378">Hydrolase</keyword>
<dbReference type="PRINTS" id="PR00744">
    <property type="entry name" value="GLHYDRLASE37"/>
</dbReference>
<evidence type="ECO:0000256" key="5">
    <source>
        <dbReference type="SAM" id="MobiDB-lite"/>
    </source>
</evidence>
<dbReference type="Gene3D" id="3.40.50.1000">
    <property type="entry name" value="HAD superfamily/HAD-like"/>
    <property type="match status" value="1"/>
</dbReference>
<proteinExistence type="inferred from homology"/>
<dbReference type="InterPro" id="IPR012341">
    <property type="entry name" value="6hp_glycosidase-like_sf"/>
</dbReference>
<comment type="caution">
    <text evidence="7">The sequence shown here is derived from an EMBL/GenBank/DDBJ whole genome shotgun (WGS) entry which is preliminary data.</text>
</comment>
<dbReference type="Proteomes" id="UP000658997">
    <property type="component" value="Unassembled WGS sequence"/>
</dbReference>
<dbReference type="PROSITE" id="PS00927">
    <property type="entry name" value="TREHALASE_1"/>
    <property type="match status" value="1"/>
</dbReference>
<dbReference type="InterPro" id="IPR006551">
    <property type="entry name" value="Polynucleotide_phosphatase"/>
</dbReference>
<dbReference type="InterPro" id="IPR006549">
    <property type="entry name" value="HAD-SF_hydro_IIIA"/>
</dbReference>
<evidence type="ECO:0000256" key="4">
    <source>
        <dbReference type="RuleBase" id="RU361180"/>
    </source>
</evidence>
<dbReference type="InterPro" id="IPR023214">
    <property type="entry name" value="HAD_sf"/>
</dbReference>
<evidence type="ECO:0000256" key="2">
    <source>
        <dbReference type="ARBA" id="ARBA00022801"/>
    </source>
</evidence>
<gene>
    <name evidence="7" type="ORF">UBRO2_00748</name>
</gene>
<dbReference type="PANTHER" id="PTHR23403:SF1">
    <property type="entry name" value="TREHALASE"/>
    <property type="match status" value="1"/>
</dbReference>
<feature type="region of interest" description="Disordered" evidence="5">
    <location>
        <begin position="758"/>
        <end position="787"/>
    </location>
</feature>
<dbReference type="InterPro" id="IPR036412">
    <property type="entry name" value="HAD-like_sf"/>
</dbReference>
<evidence type="ECO:0000256" key="6">
    <source>
        <dbReference type="SAM" id="SignalP"/>
    </source>
</evidence>
<dbReference type="Pfam" id="PF13671">
    <property type="entry name" value="AAA_33"/>
    <property type="match status" value="1"/>
</dbReference>
<dbReference type="EC" id="3.2.1.28" evidence="4"/>
<feature type="region of interest" description="Disordered" evidence="5">
    <location>
        <begin position="28"/>
        <end position="50"/>
    </location>
</feature>
<dbReference type="Gene3D" id="1.50.10.10">
    <property type="match status" value="1"/>
</dbReference>
<accession>A0A8H8TNK0</accession>
<feature type="chain" id="PRO_5034126350" description="Trehalase" evidence="6">
    <location>
        <begin position="22"/>
        <end position="1242"/>
    </location>
</feature>
<dbReference type="SUPFAM" id="SSF56784">
    <property type="entry name" value="HAD-like"/>
    <property type="match status" value="1"/>
</dbReference>
<dbReference type="InterPro" id="IPR008928">
    <property type="entry name" value="6-hairpin_glycosidase_sf"/>
</dbReference>
<name>A0A8H8TNK0_9BASI</name>
<dbReference type="Pfam" id="PF01204">
    <property type="entry name" value="Trehalase"/>
    <property type="match status" value="2"/>
</dbReference>
<dbReference type="InterPro" id="IPR001661">
    <property type="entry name" value="Glyco_hydro_37"/>
</dbReference>
<dbReference type="EMBL" id="ULHB01000008">
    <property type="protein sequence ID" value="SYW75514.1"/>
    <property type="molecule type" value="Genomic_DNA"/>
</dbReference>
<dbReference type="InterPro" id="IPR013954">
    <property type="entry name" value="PNK3P"/>
</dbReference>
<dbReference type="NCBIfam" id="TIGR01662">
    <property type="entry name" value="HAD-SF-IIIA"/>
    <property type="match status" value="1"/>
</dbReference>
<dbReference type="Pfam" id="PF08645">
    <property type="entry name" value="PNK3P"/>
    <property type="match status" value="1"/>
</dbReference>
<sequence>MRLPVIRTLVALLPAVAAVAAQDASSTASASAVNPMKEKPPAAVPSATGAPSAVIPSGPLPPSQELCTSPIYCPGPLLQAVQLAGIFEDSKTFVDKATSRPESEVLDNFNKLGGGNVSNITYEEIVQFVDDNFVAEGVELVPADLGSEFVQDPEFLQGVEDEVVRDWLKQVHSYWELLARTTNSSSPSGVQCDGCVSSFIPFNESRVFVVPGGRFRELYYWDTYFVIEGLITSQLQSVVKAILENFGDLIDRLGFIPNGNRVYYQNRSQPPFFTLMIDKYIEAYNDTSVLQRFLPLLERETSFWKNNRTIEFTSPFTNKTHNITHYDVNTSAPRPESYREDYETVEEASQSGLELNETFKAQLYSDLASGAESGSDYSAARWSKRATMNLTDMIPAQRFLNTDAQLPVDLNAILFACEQKLSAFYRINGNGTQADATRANYWAQQAQARKEAVLDVFWDPSKKFFYDFNTTLGDRAPFFTPSGYFPLWAQILPQEFVNESISIDQRRQNMQGVFSGLRYLIDRFNGTIPASLVTTGQQWDFANAWPPHTYIALEALRTLPNMFAAGPQLPAENGTFVLIPMVNGTNQLGQSLDSLPIQPLENEPGSMINETLAGATDPNNPSVELEPAINVGNDTSGESWRDELVRQLANRYVASALCSWRATGGKLNTTDPNFQPVPDSVLSANGLNASTSIGNMFEKFNASDTNAAGGGGEYAVQIGFGWTNGVAIWLGASARGAVRIASGVRSLGLTPAMKRMLAADSGTTKTKKSRAGSDDEEPILPTRAPGSSAVAVKSTQKLASIFQPRSASSSSNGTASSSSSKTLKWLDPIGPSKSCLHGVYGDPLPNSKVAFYDLDGTIVRPKGGKTFPSKTDEYDYDFLFSTQPAGSGTLSVISRIQKQQLQHGFAIVIITNQKQTAYSARSGLATWKKKMAHIAAAIDVPMRVFAALGDDVYRKPRLGMWEEFVGKWNGGVQVDLAQSFFVGDAAGRKKYRDHQDTDLKWAMNAGIGFYTPEEYFLAKSKEYETPTRPWSPSALPPPTTTLKGLIAEPEDEMVTVNLSDIDNDESAARTILGDPKSDDPEIVLFVGAPASGKTYLFNRIFAPQNYAHVNQDTLRTRDKCLRVVADTIASSQSCVVDNTNRDHATRKHYIDLARNIDARIRCIYFDVPKHVCVHNNHFRAHYGPTNESEVKRTILPFTVIESWFKDRQLPKQAEGFDAKVVSLKWGWIGDEELEKKYKMYYH</sequence>
<dbReference type="AlphaFoldDB" id="A0A8H8TNK0"/>
<evidence type="ECO:0000256" key="1">
    <source>
        <dbReference type="ARBA" id="ARBA00005615"/>
    </source>
</evidence>
<feature type="signal peptide" evidence="6">
    <location>
        <begin position="1"/>
        <end position="21"/>
    </location>
</feature>
<reference evidence="7" key="1">
    <citation type="submission" date="2018-08" db="EMBL/GenBank/DDBJ databases">
        <authorList>
            <person name="Guldener U."/>
        </authorList>
    </citation>
    <scope>NUCLEOTIDE SEQUENCE</scope>
    <source>
        <strain evidence="7">UB2</strain>
    </source>
</reference>
<dbReference type="GO" id="GO:0005993">
    <property type="term" value="P:trehalose catabolic process"/>
    <property type="evidence" value="ECO:0007669"/>
    <property type="project" value="TreeGrafter"/>
</dbReference>
<comment type="catalytic activity">
    <reaction evidence="4">
        <text>alpha,alpha-trehalose + H2O = alpha-D-glucose + beta-D-glucose</text>
        <dbReference type="Rhea" id="RHEA:32675"/>
        <dbReference type="ChEBI" id="CHEBI:15377"/>
        <dbReference type="ChEBI" id="CHEBI:15903"/>
        <dbReference type="ChEBI" id="CHEBI:16551"/>
        <dbReference type="ChEBI" id="CHEBI:17925"/>
        <dbReference type="EC" id="3.2.1.28"/>
    </reaction>
</comment>
<comment type="similarity">
    <text evidence="1 4">Belongs to the glycosyl hydrolase 37 family.</text>
</comment>
<dbReference type="GO" id="GO:0004555">
    <property type="term" value="F:alpha,alpha-trehalase activity"/>
    <property type="evidence" value="ECO:0007669"/>
    <property type="project" value="UniProtKB-EC"/>
</dbReference>
<feature type="region of interest" description="Disordered" evidence="5">
    <location>
        <begin position="803"/>
        <end position="823"/>
    </location>
</feature>
<feature type="compositionally biased region" description="Low complexity" evidence="5">
    <location>
        <begin position="806"/>
        <end position="820"/>
    </location>
</feature>
<protein>
    <recommendedName>
        <fullName evidence="4">Trehalase</fullName>
        <ecNumber evidence="4">3.2.1.28</ecNumber>
    </recommendedName>
    <alternativeName>
        <fullName evidence="4">Alpha-trehalose glucohydrolase</fullName>
    </alternativeName>
</protein>
<evidence type="ECO:0000256" key="3">
    <source>
        <dbReference type="ARBA" id="ARBA00023295"/>
    </source>
</evidence>
<keyword evidence="8" id="KW-1185">Reference proteome</keyword>
<keyword evidence="6" id="KW-0732">Signal</keyword>
<dbReference type="InterPro" id="IPR027417">
    <property type="entry name" value="P-loop_NTPase"/>
</dbReference>
<dbReference type="SUPFAM" id="SSF48208">
    <property type="entry name" value="Six-hairpin glycosidases"/>
    <property type="match status" value="1"/>
</dbReference>
<evidence type="ECO:0000313" key="7">
    <source>
        <dbReference type="EMBL" id="SYW75514.1"/>
    </source>
</evidence>
<dbReference type="FunFam" id="3.40.50.300:FF:000737">
    <property type="entry name" value="Bifunctional polynucleotide phosphatase/kinase"/>
    <property type="match status" value="1"/>
</dbReference>
<evidence type="ECO:0000313" key="8">
    <source>
        <dbReference type="Proteomes" id="UP000658997"/>
    </source>
</evidence>
<dbReference type="InterPro" id="IPR018232">
    <property type="entry name" value="Glyco_hydro_37_CS"/>
</dbReference>
<dbReference type="PANTHER" id="PTHR23403">
    <property type="entry name" value="TREHALASE"/>
    <property type="match status" value="1"/>
</dbReference>
<keyword evidence="3 4" id="KW-0326">Glycosidase</keyword>
<organism evidence="7 8">
    <name type="scientific">Ustilago bromivora</name>
    <dbReference type="NCBI Taxonomy" id="307758"/>
    <lineage>
        <taxon>Eukaryota</taxon>
        <taxon>Fungi</taxon>
        <taxon>Dikarya</taxon>
        <taxon>Basidiomycota</taxon>
        <taxon>Ustilaginomycotina</taxon>
        <taxon>Ustilaginomycetes</taxon>
        <taxon>Ustilaginales</taxon>
        <taxon>Ustilaginaceae</taxon>
        <taxon>Ustilago</taxon>
    </lineage>
</organism>